<name>A0A087ABS3_9BIFI</name>
<evidence type="ECO:0000313" key="5">
    <source>
        <dbReference type="EMBL" id="KFI56223.1"/>
    </source>
</evidence>
<dbReference type="PANTHER" id="PTHR30061">
    <property type="entry name" value="MALTOSE-BINDING PERIPLASMIC PROTEIN"/>
    <property type="match status" value="1"/>
</dbReference>
<evidence type="ECO:0000256" key="2">
    <source>
        <dbReference type="ARBA" id="ARBA00022448"/>
    </source>
</evidence>
<dbReference type="RefSeq" id="WP_043164773.1">
    <property type="nucleotide sequence ID" value="NZ_JDUV01000004.1"/>
</dbReference>
<keyword evidence="2" id="KW-0813">Transport</keyword>
<dbReference type="EMBL" id="JGYS01000003">
    <property type="protein sequence ID" value="KFI56223.1"/>
    <property type="molecule type" value="Genomic_DNA"/>
</dbReference>
<accession>A0A087ABS3</accession>
<evidence type="ECO:0000256" key="3">
    <source>
        <dbReference type="ARBA" id="ARBA00022729"/>
    </source>
</evidence>
<dbReference type="GO" id="GO:1901982">
    <property type="term" value="F:maltose binding"/>
    <property type="evidence" value="ECO:0007669"/>
    <property type="project" value="TreeGrafter"/>
</dbReference>
<dbReference type="SUPFAM" id="SSF53850">
    <property type="entry name" value="Periplasmic binding protein-like II"/>
    <property type="match status" value="1"/>
</dbReference>
<dbReference type="Pfam" id="PF01547">
    <property type="entry name" value="SBP_bac_1"/>
    <property type="match status" value="1"/>
</dbReference>
<dbReference type="Proteomes" id="UP000029072">
    <property type="component" value="Unassembled WGS sequence"/>
</dbReference>
<gene>
    <name evidence="5" type="ORF">BCAL_0595</name>
</gene>
<dbReference type="PANTHER" id="PTHR30061:SF50">
    <property type="entry name" value="MALTOSE_MALTODEXTRIN-BINDING PERIPLASMIC PROTEIN"/>
    <property type="match status" value="1"/>
</dbReference>
<keyword evidence="3 4" id="KW-0732">Signal</keyword>
<dbReference type="InterPro" id="IPR006059">
    <property type="entry name" value="SBP"/>
</dbReference>
<dbReference type="GO" id="GO:0042956">
    <property type="term" value="P:maltodextrin transmembrane transport"/>
    <property type="evidence" value="ECO:0007669"/>
    <property type="project" value="TreeGrafter"/>
</dbReference>
<feature type="chain" id="PRO_5001818412" evidence="4">
    <location>
        <begin position="27"/>
        <end position="436"/>
    </location>
</feature>
<dbReference type="AlphaFoldDB" id="A0A087ABS3"/>
<dbReference type="GO" id="GO:0015768">
    <property type="term" value="P:maltose transport"/>
    <property type="evidence" value="ECO:0007669"/>
    <property type="project" value="TreeGrafter"/>
</dbReference>
<dbReference type="eggNOG" id="COG1653">
    <property type="taxonomic scope" value="Bacteria"/>
</dbReference>
<evidence type="ECO:0000256" key="4">
    <source>
        <dbReference type="SAM" id="SignalP"/>
    </source>
</evidence>
<comment type="caution">
    <text evidence="5">The sequence shown here is derived from an EMBL/GenBank/DDBJ whole genome shotgun (WGS) entry which is preliminary data.</text>
</comment>
<dbReference type="Gene3D" id="3.40.190.10">
    <property type="entry name" value="Periplasmic binding protein-like II"/>
    <property type="match status" value="2"/>
</dbReference>
<dbReference type="PROSITE" id="PS51257">
    <property type="entry name" value="PROKAR_LIPOPROTEIN"/>
    <property type="match status" value="1"/>
</dbReference>
<comment type="similarity">
    <text evidence="1">Belongs to the bacterial solute-binding protein 1 family.</text>
</comment>
<proteinExistence type="inferred from homology"/>
<sequence length="436" mass="46901">MRTKRISAAIALAAASALTLSGCSMGAPSGGSQQDASAGGKLTVWIMQGDQSEDTIKAINERFTKETGVKVDVQTQVWADINTKVTTALSTDTPPDVIDLGNTQVAGFAVSGGLLDLTDKADDMRQGHTWLSGLEEPATIDGRLYGIPALGAAGAVIYNKKMWSAAGIDNPPSTYEELEADLQKLRDANTDKDFSPFYMPGRDWKSAARWIWDAGGDFAEQQSDGTWKSTLSSDNSLKGIDQWLEFQHKWSSEASRSLDTGNPDFSQLLAEGKTGAILNNSAGIRTIQQYNPDLTTDDLGSFPMPGASGKLQPAMMAGSVWGVAQKSKRQELALKWIKIAASPEIQKDYVFAKDGWMPNYVEGLDEVMKSADFPSYLTGFFESAKNTKATPASPQWLTIENDSSLNCFGDIATGATTAKAAAKSFDEHADSLYAKK</sequence>
<evidence type="ECO:0000256" key="1">
    <source>
        <dbReference type="ARBA" id="ARBA00008520"/>
    </source>
</evidence>
<dbReference type="GO" id="GO:0055052">
    <property type="term" value="C:ATP-binding cassette (ABC) transporter complex, substrate-binding subunit-containing"/>
    <property type="evidence" value="ECO:0007669"/>
    <property type="project" value="TreeGrafter"/>
</dbReference>
<protein>
    <submittedName>
        <fullName evidence="5">Family 1 extracellular solute-binding protein</fullName>
    </submittedName>
</protein>
<feature type="signal peptide" evidence="4">
    <location>
        <begin position="1"/>
        <end position="26"/>
    </location>
</feature>
<evidence type="ECO:0000313" key="6">
    <source>
        <dbReference type="Proteomes" id="UP000029072"/>
    </source>
</evidence>
<dbReference type="STRING" id="1437609.BCAL_0595"/>
<reference evidence="5 6" key="1">
    <citation type="submission" date="2014-03" db="EMBL/GenBank/DDBJ databases">
        <title>Genomics of Bifidobacteria.</title>
        <authorList>
            <person name="Ventura M."/>
            <person name="Milani C."/>
            <person name="Lugli G.A."/>
        </authorList>
    </citation>
    <scope>NUCLEOTIDE SEQUENCE [LARGE SCALE GENOMIC DNA]</scope>
    <source>
        <strain evidence="5 6">DSM 23973</strain>
    </source>
</reference>
<dbReference type="CDD" id="cd14747">
    <property type="entry name" value="PBP2_MalE"/>
    <property type="match status" value="1"/>
</dbReference>
<organism evidence="5 6">
    <name type="scientific">Bifidobacterium callitrichos DSM 23973</name>
    <dbReference type="NCBI Taxonomy" id="1437609"/>
    <lineage>
        <taxon>Bacteria</taxon>
        <taxon>Bacillati</taxon>
        <taxon>Actinomycetota</taxon>
        <taxon>Actinomycetes</taxon>
        <taxon>Bifidobacteriales</taxon>
        <taxon>Bifidobacteriaceae</taxon>
        <taxon>Bifidobacterium</taxon>
    </lineage>
</organism>